<reference evidence="1 2" key="1">
    <citation type="submission" date="2019-01" db="EMBL/GenBank/DDBJ databases">
        <title>Lacunisphaera sp. strain TWA-58.</title>
        <authorList>
            <person name="Chen W.-M."/>
        </authorList>
    </citation>
    <scope>NUCLEOTIDE SEQUENCE [LARGE SCALE GENOMIC DNA]</scope>
    <source>
        <strain evidence="1 2">TWA-58</strain>
    </source>
</reference>
<evidence type="ECO:0000313" key="2">
    <source>
        <dbReference type="Proteomes" id="UP000290218"/>
    </source>
</evidence>
<protein>
    <submittedName>
        <fullName evidence="1">TonB-dependent receptor</fullName>
    </submittedName>
</protein>
<dbReference type="Proteomes" id="UP000290218">
    <property type="component" value="Unassembled WGS sequence"/>
</dbReference>
<keyword evidence="1" id="KW-0675">Receptor</keyword>
<sequence>MSEKQEFLTTNRKALTINLDGTHYGTIAEIGAGQEVARVFFQAGSASGSIAKTMSAYDMTFSDAIYGKAPRYVSRERLVTMLGHEYNLLKERLHEKRGERTCFFVYADTVATASAKSGQTSGHGWLGIRFQTKPLEDPSDILIHVRTLDRKNVLQQEALGIVGTNLIYGAFYHRDNPEKFIQSLVDNLGTDRVEVDMLRFSGPAFAHIDNRILSLHLVKHGLTNAVMFAPNGDVLQPSEVIYNRPVLVERGSFRPVTHVNVDMLNCATAQFLQEPLVKGKDIVVLMEITMNNLLAEGSLDEQDFLSRVDMLGHIGFTVLISNYSEFYRLVSYFRRYTKEMIGVAMGINNLLEIFNEKYYENLEGGILESMGRMFRHAVKLYIYPMQQQAYDSYLKTGHPAEGGQTHVAHAFAGKVLITARNLNVSDHLRNLYAHLLENHYIDCITGYNEDYLTIFSRDVLQRIKHNDASWEKLVPAKVAEVIKTRGLLGYGKPAKPAAPTPPAPAAV</sequence>
<organism evidence="1 2">
    <name type="scientific">Oleiharenicola lentus</name>
    <dbReference type="NCBI Taxonomy" id="2508720"/>
    <lineage>
        <taxon>Bacteria</taxon>
        <taxon>Pseudomonadati</taxon>
        <taxon>Verrucomicrobiota</taxon>
        <taxon>Opitutia</taxon>
        <taxon>Opitutales</taxon>
        <taxon>Opitutaceae</taxon>
        <taxon>Oleiharenicola</taxon>
    </lineage>
</organism>
<dbReference type="OrthoDB" id="179386at2"/>
<comment type="caution">
    <text evidence="1">The sequence shown here is derived from an EMBL/GenBank/DDBJ whole genome shotgun (WGS) entry which is preliminary data.</text>
</comment>
<evidence type="ECO:0000313" key="1">
    <source>
        <dbReference type="EMBL" id="RXK55557.1"/>
    </source>
</evidence>
<dbReference type="EMBL" id="SDHX01000001">
    <property type="protein sequence ID" value="RXK55557.1"/>
    <property type="molecule type" value="Genomic_DNA"/>
</dbReference>
<gene>
    <name evidence="1" type="ORF">ESB00_06600</name>
</gene>
<dbReference type="SUPFAM" id="SSF52374">
    <property type="entry name" value="Nucleotidylyl transferase"/>
    <property type="match status" value="1"/>
</dbReference>
<proteinExistence type="predicted"/>
<name>A0A4Q1C979_9BACT</name>
<dbReference type="AlphaFoldDB" id="A0A4Q1C979"/>
<dbReference type="RefSeq" id="WP_129046922.1">
    <property type="nucleotide sequence ID" value="NZ_SDHX01000001.1"/>
</dbReference>
<keyword evidence="2" id="KW-1185">Reference proteome</keyword>
<accession>A0A4Q1C979</accession>